<dbReference type="HOGENOM" id="CLU_1533635_0_0_1"/>
<evidence type="ECO:0000313" key="2">
    <source>
        <dbReference type="EMBL" id="KDN41600.1"/>
    </source>
</evidence>
<dbReference type="Proteomes" id="UP000027361">
    <property type="component" value="Unassembled WGS sequence"/>
</dbReference>
<dbReference type="SUPFAM" id="SSF47616">
    <property type="entry name" value="GST C-terminal domain-like"/>
    <property type="match status" value="1"/>
</dbReference>
<comment type="caution">
    <text evidence="2">The sequence shown here is derived from an EMBL/GenBank/DDBJ whole genome shotgun (WGS) entry which is preliminary data.</text>
</comment>
<evidence type="ECO:0000313" key="3">
    <source>
        <dbReference type="Proteomes" id="UP000027361"/>
    </source>
</evidence>
<gene>
    <name evidence="2" type="ORF">K437DRAFT_171775</name>
</gene>
<sequence length="175" mass="19654">MSQKKRIQYRIGRYWTETKRMYSVLDPHLLGRDWLAGEAWKIQYRRCEGVPMTLLCCAPWTGICKADVPPFVRACIERNFARSSTQAGMQQPSAKLTALASSMWDDDFAQKQVDDIHTFASQAQGAKGESERSRSRGDGGYLSDRRAFPQTDDLLLDPCACLLTLLAPGCTNPCL</sequence>
<evidence type="ECO:0000256" key="1">
    <source>
        <dbReference type="SAM" id="MobiDB-lite"/>
    </source>
</evidence>
<proteinExistence type="predicted"/>
<dbReference type="RefSeq" id="XP_013241768.1">
    <property type="nucleotide sequence ID" value="XM_013386314.1"/>
</dbReference>
<dbReference type="InParanoid" id="A0A066VSQ3"/>
<reference evidence="2 3" key="1">
    <citation type="submission" date="2014-05" db="EMBL/GenBank/DDBJ databases">
        <title>Draft genome sequence of a rare smut relative, Tilletiaria anomala UBC 951.</title>
        <authorList>
            <consortium name="DOE Joint Genome Institute"/>
            <person name="Toome M."/>
            <person name="Kuo A."/>
            <person name="Henrissat B."/>
            <person name="Lipzen A."/>
            <person name="Tritt A."/>
            <person name="Yoshinaga Y."/>
            <person name="Zane M."/>
            <person name="Barry K."/>
            <person name="Grigoriev I.V."/>
            <person name="Spatafora J.W."/>
            <person name="Aimea M.C."/>
        </authorList>
    </citation>
    <scope>NUCLEOTIDE SEQUENCE [LARGE SCALE GENOMIC DNA]</scope>
    <source>
        <strain evidence="2 3">UBC 951</strain>
    </source>
</reference>
<protein>
    <submittedName>
        <fullName evidence="2">Uncharacterized protein</fullName>
    </submittedName>
</protein>
<keyword evidence="3" id="KW-1185">Reference proteome</keyword>
<dbReference type="InterPro" id="IPR036282">
    <property type="entry name" value="Glutathione-S-Trfase_C_sf"/>
</dbReference>
<organism evidence="2 3">
    <name type="scientific">Tilletiaria anomala (strain ATCC 24038 / CBS 436.72 / UBC 951)</name>
    <dbReference type="NCBI Taxonomy" id="1037660"/>
    <lineage>
        <taxon>Eukaryota</taxon>
        <taxon>Fungi</taxon>
        <taxon>Dikarya</taxon>
        <taxon>Basidiomycota</taxon>
        <taxon>Ustilaginomycotina</taxon>
        <taxon>Exobasidiomycetes</taxon>
        <taxon>Georgefischeriales</taxon>
        <taxon>Tilletiariaceae</taxon>
        <taxon>Tilletiaria</taxon>
    </lineage>
</organism>
<dbReference type="AlphaFoldDB" id="A0A066VSQ3"/>
<dbReference type="Gene3D" id="1.20.1050.10">
    <property type="match status" value="1"/>
</dbReference>
<name>A0A066VSQ3_TILAU</name>
<feature type="compositionally biased region" description="Basic and acidic residues" evidence="1">
    <location>
        <begin position="128"/>
        <end position="142"/>
    </location>
</feature>
<dbReference type="EMBL" id="JMSN01000078">
    <property type="protein sequence ID" value="KDN41600.1"/>
    <property type="molecule type" value="Genomic_DNA"/>
</dbReference>
<dbReference type="STRING" id="1037660.A0A066VSQ3"/>
<dbReference type="GeneID" id="25261837"/>
<accession>A0A066VSQ3</accession>
<feature type="region of interest" description="Disordered" evidence="1">
    <location>
        <begin position="121"/>
        <end position="142"/>
    </location>
</feature>